<dbReference type="RefSeq" id="WP_121048022.1">
    <property type="nucleotide sequence ID" value="NZ_AP018711.1"/>
</dbReference>
<accession>A0AAD1D7A6</accession>
<keyword evidence="5" id="KW-1185">Reference proteome</keyword>
<evidence type="ECO:0000313" key="4">
    <source>
        <dbReference type="Proteomes" id="UP000275727"/>
    </source>
</evidence>
<reference evidence="3 5" key="2">
    <citation type="submission" date="2018-10" db="EMBL/GenBank/DDBJ databases">
        <title>Genomic Encyclopedia of Type Strains, Phase IV (KMG-IV): sequencing the most valuable type-strain genomes for metagenomic binning, comparative biology and taxonomic classification.</title>
        <authorList>
            <person name="Goeker M."/>
        </authorList>
    </citation>
    <scope>NUCLEOTIDE SEQUENCE [LARGE SCALE GENOMIC DNA]</scope>
    <source>
        <strain evidence="3 5">DSM 19791</strain>
    </source>
</reference>
<evidence type="ECO:0000313" key="2">
    <source>
        <dbReference type="EMBL" id="BBE34569.1"/>
    </source>
</evidence>
<dbReference type="Proteomes" id="UP000276029">
    <property type="component" value="Unassembled WGS sequence"/>
</dbReference>
<organism evidence="2 4">
    <name type="scientific">Sphingosinicella microcystinivorans</name>
    <dbReference type="NCBI Taxonomy" id="335406"/>
    <lineage>
        <taxon>Bacteria</taxon>
        <taxon>Pseudomonadati</taxon>
        <taxon>Pseudomonadota</taxon>
        <taxon>Alphaproteobacteria</taxon>
        <taxon>Sphingomonadales</taxon>
        <taxon>Sphingosinicellaceae</taxon>
        <taxon>Sphingosinicella</taxon>
    </lineage>
</organism>
<dbReference type="CDD" id="cd03443">
    <property type="entry name" value="PaaI_thioesterase"/>
    <property type="match status" value="1"/>
</dbReference>
<dbReference type="Proteomes" id="UP000275727">
    <property type="component" value="Chromosome"/>
</dbReference>
<dbReference type="EMBL" id="AP018711">
    <property type="protein sequence ID" value="BBE34569.1"/>
    <property type="molecule type" value="Genomic_DNA"/>
</dbReference>
<proteinExistence type="predicted"/>
<dbReference type="InterPro" id="IPR029069">
    <property type="entry name" value="HotDog_dom_sf"/>
</dbReference>
<evidence type="ECO:0000259" key="1">
    <source>
        <dbReference type="Pfam" id="PF03061"/>
    </source>
</evidence>
<dbReference type="EMBL" id="RBWX01000007">
    <property type="protein sequence ID" value="RKS91589.1"/>
    <property type="molecule type" value="Genomic_DNA"/>
</dbReference>
<evidence type="ECO:0000313" key="3">
    <source>
        <dbReference type="EMBL" id="RKS91589.1"/>
    </source>
</evidence>
<dbReference type="InterPro" id="IPR006683">
    <property type="entry name" value="Thioestr_dom"/>
</dbReference>
<dbReference type="GO" id="GO:0016790">
    <property type="term" value="F:thiolester hydrolase activity"/>
    <property type="evidence" value="ECO:0007669"/>
    <property type="project" value="UniProtKB-ARBA"/>
</dbReference>
<dbReference type="SUPFAM" id="SSF54637">
    <property type="entry name" value="Thioesterase/thiol ester dehydrase-isomerase"/>
    <property type="match status" value="1"/>
</dbReference>
<gene>
    <name evidence="3" type="ORF">DFR51_1155</name>
    <name evidence="2" type="ORF">SmB9_22270</name>
</gene>
<dbReference type="KEGG" id="smic:SmB9_22270"/>
<reference evidence="2 4" key="1">
    <citation type="submission" date="2018-06" db="EMBL/GenBank/DDBJ databases">
        <title>Complete Genome Sequence of the Microcystin-Degrading Bacterium Sphingosinicella microcystinivorans Strain B-9.</title>
        <authorList>
            <person name="Jin H."/>
            <person name="Nishizawa T."/>
            <person name="Guo Y."/>
            <person name="Nishizawa A."/>
            <person name="Park H."/>
            <person name="Kato H."/>
            <person name="Tsuji K."/>
            <person name="Harada K."/>
        </authorList>
    </citation>
    <scope>NUCLEOTIDE SEQUENCE [LARGE SCALE GENOMIC DNA]</scope>
    <source>
        <strain evidence="2 4">B9</strain>
    </source>
</reference>
<dbReference type="AlphaFoldDB" id="A0AAD1D7A6"/>
<sequence length="143" mass="15453">MPSIEIADGPFKGWRRWSQLDADSFQSLVGPVYFRAGADGSVECRSPTETKHRNNQGRLHGGYVTTFIDMALFAIAAPALTAHRAVTLTLNTEFLGAGVPGMDIYATGEITRETGKLIFLRGLVTQDGPIASFSGVLRKVAPR</sequence>
<name>A0AAD1D7A6_SPHMI</name>
<feature type="domain" description="Thioesterase" evidence="1">
    <location>
        <begin position="57"/>
        <end position="128"/>
    </location>
</feature>
<evidence type="ECO:0000313" key="5">
    <source>
        <dbReference type="Proteomes" id="UP000276029"/>
    </source>
</evidence>
<dbReference type="Pfam" id="PF03061">
    <property type="entry name" value="4HBT"/>
    <property type="match status" value="1"/>
</dbReference>
<dbReference type="Gene3D" id="3.10.129.10">
    <property type="entry name" value="Hotdog Thioesterase"/>
    <property type="match status" value="1"/>
</dbReference>
<protein>
    <submittedName>
        <fullName evidence="3">Uncharacterized protein (TIGR00369 family)</fullName>
    </submittedName>
</protein>